<accession>A0A645AEA7</accession>
<gene>
    <name evidence="2" type="ORF">SDC9_97784</name>
</gene>
<dbReference type="SUPFAM" id="SSF53187">
    <property type="entry name" value="Zn-dependent exopeptidases"/>
    <property type="match status" value="1"/>
</dbReference>
<sequence>MLEKQVVEEFLAFPLEGTDAIFEKFASIPGAIRGRGAKPKEQFLYIPGKRCDRAVLAAHADTVWDAAYEETRERGLGADDRAGCAMLWLLKDSGHSLLILDGEEHGAQGSEFLKREHPGLFAEMNAHSFIIQLDRRGSSDYKFYKLPVSQEFRAYIESETGYHDAGTESRTDIVVLCETVCGVNLSVGYYHEHGPEESFVYEEWAHTLEIVRAMIKKELRRFPLMK</sequence>
<dbReference type="AlphaFoldDB" id="A0A645AEA7"/>
<evidence type="ECO:0000313" key="2">
    <source>
        <dbReference type="EMBL" id="MPM51038.1"/>
    </source>
</evidence>
<organism evidence="2">
    <name type="scientific">bioreactor metagenome</name>
    <dbReference type="NCBI Taxonomy" id="1076179"/>
    <lineage>
        <taxon>unclassified sequences</taxon>
        <taxon>metagenomes</taxon>
        <taxon>ecological metagenomes</taxon>
    </lineage>
</organism>
<protein>
    <recommendedName>
        <fullName evidence="1">Peptidase M28 domain-containing protein</fullName>
    </recommendedName>
</protein>
<evidence type="ECO:0000259" key="1">
    <source>
        <dbReference type="Pfam" id="PF04389"/>
    </source>
</evidence>
<proteinExistence type="predicted"/>
<dbReference type="Gene3D" id="3.40.630.10">
    <property type="entry name" value="Zn peptidases"/>
    <property type="match status" value="1"/>
</dbReference>
<dbReference type="EMBL" id="VSSQ01013234">
    <property type="protein sequence ID" value="MPM51038.1"/>
    <property type="molecule type" value="Genomic_DNA"/>
</dbReference>
<name>A0A645AEA7_9ZZZZ</name>
<dbReference type="Pfam" id="PF04389">
    <property type="entry name" value="Peptidase_M28"/>
    <property type="match status" value="1"/>
</dbReference>
<feature type="domain" description="Peptidase M28" evidence="1">
    <location>
        <begin position="52"/>
        <end position="145"/>
    </location>
</feature>
<dbReference type="InterPro" id="IPR007484">
    <property type="entry name" value="Peptidase_M28"/>
</dbReference>
<comment type="caution">
    <text evidence="2">The sequence shown here is derived from an EMBL/GenBank/DDBJ whole genome shotgun (WGS) entry which is preliminary data.</text>
</comment>
<reference evidence="2" key="1">
    <citation type="submission" date="2019-08" db="EMBL/GenBank/DDBJ databases">
        <authorList>
            <person name="Kucharzyk K."/>
            <person name="Murdoch R.W."/>
            <person name="Higgins S."/>
            <person name="Loffler F."/>
        </authorList>
    </citation>
    <scope>NUCLEOTIDE SEQUENCE</scope>
</reference>